<reference evidence="2" key="1">
    <citation type="journal article" date="2017" name="Nat. Commun.">
        <title>The asparagus genome sheds light on the origin and evolution of a young Y chromosome.</title>
        <authorList>
            <person name="Harkess A."/>
            <person name="Zhou J."/>
            <person name="Xu C."/>
            <person name="Bowers J.E."/>
            <person name="Van der Hulst R."/>
            <person name="Ayyampalayam S."/>
            <person name="Mercati F."/>
            <person name="Riccardi P."/>
            <person name="McKain M.R."/>
            <person name="Kakrana A."/>
            <person name="Tang H."/>
            <person name="Ray J."/>
            <person name="Groenendijk J."/>
            <person name="Arikit S."/>
            <person name="Mathioni S.M."/>
            <person name="Nakano M."/>
            <person name="Shan H."/>
            <person name="Telgmann-Rauber A."/>
            <person name="Kanno A."/>
            <person name="Yue Z."/>
            <person name="Chen H."/>
            <person name="Li W."/>
            <person name="Chen Y."/>
            <person name="Xu X."/>
            <person name="Zhang Y."/>
            <person name="Luo S."/>
            <person name="Chen H."/>
            <person name="Gao J."/>
            <person name="Mao Z."/>
            <person name="Pires J.C."/>
            <person name="Luo M."/>
            <person name="Kudrna D."/>
            <person name="Wing R.A."/>
            <person name="Meyers B.C."/>
            <person name="Yi K."/>
            <person name="Kong H."/>
            <person name="Lavrijsen P."/>
            <person name="Sunseri F."/>
            <person name="Falavigna A."/>
            <person name="Ye Y."/>
            <person name="Leebens-Mack J.H."/>
            <person name="Chen G."/>
        </authorList>
    </citation>
    <scope>NUCLEOTIDE SEQUENCE [LARGE SCALE GENOMIC DNA]</scope>
    <source>
        <strain evidence="2">cv. DH0086</strain>
    </source>
</reference>
<protein>
    <submittedName>
        <fullName evidence="1">Uncharacterized protein</fullName>
    </submittedName>
</protein>
<name>A0A5P1E8V2_ASPOF</name>
<accession>A0A5P1E8V2</accession>
<organism evidence="1 2">
    <name type="scientific">Asparagus officinalis</name>
    <name type="common">Garden asparagus</name>
    <dbReference type="NCBI Taxonomy" id="4686"/>
    <lineage>
        <taxon>Eukaryota</taxon>
        <taxon>Viridiplantae</taxon>
        <taxon>Streptophyta</taxon>
        <taxon>Embryophyta</taxon>
        <taxon>Tracheophyta</taxon>
        <taxon>Spermatophyta</taxon>
        <taxon>Magnoliopsida</taxon>
        <taxon>Liliopsida</taxon>
        <taxon>Asparagales</taxon>
        <taxon>Asparagaceae</taxon>
        <taxon>Asparagoideae</taxon>
        <taxon>Asparagus</taxon>
    </lineage>
</organism>
<gene>
    <name evidence="1" type="ORF">A4U43_C07F1950</name>
</gene>
<sequence length="188" mass="21909">MPDTRGFGGLTTRDLLLRRRNYDVAMSVGSIVTRDWKRLLKPPGVEYPDYSIVATSVDRENHIYNIAIEKSKQVPGDYLRWELSVFIYESETQLHFGIFQPPTWTHCLESYNKIASFNSAYFDSNPCPLTCGWLMNLKDKVVVVRGIEKYDRLDIIKGIGIWELHKKEWREIARMSRKIFQGFPDGKT</sequence>
<dbReference type="EMBL" id="CM007387">
    <property type="protein sequence ID" value="ONK62254.1"/>
    <property type="molecule type" value="Genomic_DNA"/>
</dbReference>
<proteinExistence type="predicted"/>
<dbReference type="Proteomes" id="UP000243459">
    <property type="component" value="Chromosome 7"/>
</dbReference>
<dbReference type="Gramene" id="ONK62254">
    <property type="protein sequence ID" value="ONK62254"/>
    <property type="gene ID" value="A4U43_C07F1950"/>
</dbReference>
<dbReference type="AlphaFoldDB" id="A0A5P1E8V2"/>
<evidence type="ECO:0000313" key="1">
    <source>
        <dbReference type="EMBL" id="ONK62254.1"/>
    </source>
</evidence>
<keyword evidence="2" id="KW-1185">Reference proteome</keyword>
<evidence type="ECO:0000313" key="2">
    <source>
        <dbReference type="Proteomes" id="UP000243459"/>
    </source>
</evidence>